<organism evidence="1 2">
    <name type="scientific">Pseudomonas nitroreducens</name>
    <dbReference type="NCBI Taxonomy" id="46680"/>
    <lineage>
        <taxon>Bacteria</taxon>
        <taxon>Pseudomonadati</taxon>
        <taxon>Pseudomonadota</taxon>
        <taxon>Gammaproteobacteria</taxon>
        <taxon>Pseudomonadales</taxon>
        <taxon>Pseudomonadaceae</taxon>
        <taxon>Pseudomonas</taxon>
    </lineage>
</organism>
<gene>
    <name evidence="1" type="ORF">HNP46_004306</name>
</gene>
<dbReference type="RefSeq" id="WP_184592902.1">
    <property type="nucleotide sequence ID" value="NZ_JACHLI010000018.1"/>
</dbReference>
<evidence type="ECO:0000313" key="1">
    <source>
        <dbReference type="EMBL" id="MBB4865425.1"/>
    </source>
</evidence>
<evidence type="ECO:0000313" key="2">
    <source>
        <dbReference type="Proteomes" id="UP000566995"/>
    </source>
</evidence>
<name>A0A7W7KN62_PSENT</name>
<dbReference type="AlphaFoldDB" id="A0A7W7KN62"/>
<sequence length="144" mass="15896">MARLPLPAPFAIGYNCIDTVMLQPGTPRVHLLAEKGMEVSQEARAALLLKGIELHEIISTLTEITAQGVTSLLYELHRQEYPQAFDTSVDFRKAVSIESLSVWADGGWAVTLHPHGKLFAGSQVLYSHPAEAEPFARVVERIVY</sequence>
<dbReference type="EMBL" id="JACHLI010000018">
    <property type="protein sequence ID" value="MBB4865425.1"/>
    <property type="molecule type" value="Genomic_DNA"/>
</dbReference>
<dbReference type="Proteomes" id="UP000566995">
    <property type="component" value="Unassembled WGS sequence"/>
</dbReference>
<protein>
    <submittedName>
        <fullName evidence="1">Uncharacterized protein</fullName>
    </submittedName>
</protein>
<proteinExistence type="predicted"/>
<comment type="caution">
    <text evidence="1">The sequence shown here is derived from an EMBL/GenBank/DDBJ whole genome shotgun (WGS) entry which is preliminary data.</text>
</comment>
<reference evidence="1 2" key="1">
    <citation type="submission" date="2020-08" db="EMBL/GenBank/DDBJ databases">
        <title>Functional genomics of gut bacteria from endangered species of beetles.</title>
        <authorList>
            <person name="Carlos-Shanley C."/>
        </authorList>
    </citation>
    <scope>NUCLEOTIDE SEQUENCE [LARGE SCALE GENOMIC DNA]</scope>
    <source>
        <strain evidence="1 2">S00179</strain>
    </source>
</reference>
<accession>A0A7W7KN62</accession>